<name>A0A3B0XAZ7_9ZZZZ</name>
<gene>
    <name evidence="1" type="ORF">MNBD_GAMMA08-1927</name>
</gene>
<accession>A0A3B0XAZ7</accession>
<sequence length="42" mass="4702">MQFFRTPYLIFCVLILSISGTLQAHHDNDAPHSFVVAGVVKK</sequence>
<protein>
    <submittedName>
        <fullName evidence="1">Uncharacterized protein</fullName>
    </submittedName>
</protein>
<organism evidence="1">
    <name type="scientific">hydrothermal vent metagenome</name>
    <dbReference type="NCBI Taxonomy" id="652676"/>
    <lineage>
        <taxon>unclassified sequences</taxon>
        <taxon>metagenomes</taxon>
        <taxon>ecological metagenomes</taxon>
    </lineage>
</organism>
<proteinExistence type="predicted"/>
<dbReference type="EMBL" id="UOFH01000124">
    <property type="protein sequence ID" value="VAW60127.1"/>
    <property type="molecule type" value="Genomic_DNA"/>
</dbReference>
<evidence type="ECO:0000313" key="1">
    <source>
        <dbReference type="EMBL" id="VAW60127.1"/>
    </source>
</evidence>
<dbReference type="AlphaFoldDB" id="A0A3B0XAZ7"/>
<reference evidence="1" key="1">
    <citation type="submission" date="2018-06" db="EMBL/GenBank/DDBJ databases">
        <authorList>
            <person name="Zhirakovskaya E."/>
        </authorList>
    </citation>
    <scope>NUCLEOTIDE SEQUENCE</scope>
</reference>